<dbReference type="EMBL" id="BART01027691">
    <property type="protein sequence ID" value="GAG96129.1"/>
    <property type="molecule type" value="Genomic_DNA"/>
</dbReference>
<accession>X1BJQ9</accession>
<dbReference type="PANTHER" id="PTHR43394:SF1">
    <property type="entry name" value="ATP-BINDING CASSETTE SUB-FAMILY B MEMBER 10, MITOCHONDRIAL"/>
    <property type="match status" value="1"/>
</dbReference>
<protein>
    <recommendedName>
        <fullName evidence="1">ABC transporter domain-containing protein</fullName>
    </recommendedName>
</protein>
<dbReference type="GO" id="GO:0016887">
    <property type="term" value="F:ATP hydrolysis activity"/>
    <property type="evidence" value="ECO:0007669"/>
    <property type="project" value="InterPro"/>
</dbReference>
<dbReference type="GO" id="GO:0005524">
    <property type="term" value="F:ATP binding"/>
    <property type="evidence" value="ECO:0007669"/>
    <property type="project" value="InterPro"/>
</dbReference>
<dbReference type="GO" id="GO:0015421">
    <property type="term" value="F:ABC-type oligopeptide transporter activity"/>
    <property type="evidence" value="ECO:0007669"/>
    <property type="project" value="TreeGrafter"/>
</dbReference>
<comment type="caution">
    <text evidence="2">The sequence shown here is derived from an EMBL/GenBank/DDBJ whole genome shotgun (WGS) entry which is preliminary data.</text>
</comment>
<dbReference type="Gene3D" id="3.40.50.300">
    <property type="entry name" value="P-loop containing nucleotide triphosphate hydrolases"/>
    <property type="match status" value="1"/>
</dbReference>
<dbReference type="SUPFAM" id="SSF52540">
    <property type="entry name" value="P-loop containing nucleoside triphosphate hydrolases"/>
    <property type="match status" value="1"/>
</dbReference>
<sequence>DGYNTVVGERGTRLSGGEKQRVAIARAFLTNPDILILDDSVSAIDSETEEKIGRAMERIMKKRTTLVITHCLHTIRTSDKIIVLKHGRIVAEGNHSELFQSSEDYRRIFGKRVALSDFKAKNT</sequence>
<dbReference type="PANTHER" id="PTHR43394">
    <property type="entry name" value="ATP-DEPENDENT PERMEASE MDL1, MITOCHONDRIAL"/>
    <property type="match status" value="1"/>
</dbReference>
<feature type="non-terminal residue" evidence="2">
    <location>
        <position position="1"/>
    </location>
</feature>
<dbReference type="InterPro" id="IPR039421">
    <property type="entry name" value="Type_1_exporter"/>
</dbReference>
<dbReference type="InterPro" id="IPR003439">
    <property type="entry name" value="ABC_transporter-like_ATP-bd"/>
</dbReference>
<proteinExistence type="predicted"/>
<evidence type="ECO:0000313" key="2">
    <source>
        <dbReference type="EMBL" id="GAG96129.1"/>
    </source>
</evidence>
<gene>
    <name evidence="2" type="ORF">S01H4_49032</name>
</gene>
<reference evidence="2" key="1">
    <citation type="journal article" date="2014" name="Front. Microbiol.">
        <title>High frequency of phylogenetically diverse reductive dehalogenase-homologous genes in deep subseafloor sedimentary metagenomes.</title>
        <authorList>
            <person name="Kawai M."/>
            <person name="Futagami T."/>
            <person name="Toyoda A."/>
            <person name="Takaki Y."/>
            <person name="Nishi S."/>
            <person name="Hori S."/>
            <person name="Arai W."/>
            <person name="Tsubouchi T."/>
            <person name="Morono Y."/>
            <person name="Uchiyama I."/>
            <person name="Ito T."/>
            <person name="Fujiyama A."/>
            <person name="Inagaki F."/>
            <person name="Takami H."/>
        </authorList>
    </citation>
    <scope>NUCLEOTIDE SEQUENCE</scope>
    <source>
        <strain evidence="2">Expedition CK06-06</strain>
    </source>
</reference>
<dbReference type="AlphaFoldDB" id="X1BJQ9"/>
<evidence type="ECO:0000259" key="1">
    <source>
        <dbReference type="Pfam" id="PF00005"/>
    </source>
</evidence>
<dbReference type="Pfam" id="PF00005">
    <property type="entry name" value="ABC_tran"/>
    <property type="match status" value="1"/>
</dbReference>
<dbReference type="InterPro" id="IPR027417">
    <property type="entry name" value="P-loop_NTPase"/>
</dbReference>
<feature type="domain" description="ABC transporter" evidence="1">
    <location>
        <begin position="4"/>
        <end position="40"/>
    </location>
</feature>
<name>X1BJQ9_9ZZZZ</name>
<organism evidence="2">
    <name type="scientific">marine sediment metagenome</name>
    <dbReference type="NCBI Taxonomy" id="412755"/>
    <lineage>
        <taxon>unclassified sequences</taxon>
        <taxon>metagenomes</taxon>
        <taxon>ecological metagenomes</taxon>
    </lineage>
</organism>